<gene>
    <name evidence="1" type="ORF">RHIZ70_26</name>
</gene>
<sequence>MPRNDPKAAVSRRLFCARRVTLRTPINQASRLMPDISLI</sequence>
<keyword evidence="2" id="KW-1185">Reference proteome</keyword>
<name>A0A376A9C4_9HYPH</name>
<accession>A0A376A9C4</accession>
<protein>
    <submittedName>
        <fullName evidence="1">Uncharacterized protein</fullName>
    </submittedName>
</protein>
<dbReference type="EMBL" id="UEYP01000010">
    <property type="protein sequence ID" value="SSC64318.1"/>
    <property type="molecule type" value="Genomic_DNA"/>
</dbReference>
<evidence type="ECO:0000313" key="2">
    <source>
        <dbReference type="Proteomes" id="UP000254764"/>
    </source>
</evidence>
<reference evidence="2" key="1">
    <citation type="submission" date="2018-07" db="EMBL/GenBank/DDBJ databases">
        <authorList>
            <person name="Peiro R."/>
            <person name="Begona"/>
            <person name="Cbmso G."/>
            <person name="Lopez M."/>
            <person name="Gonzalez S."/>
        </authorList>
    </citation>
    <scope>NUCLEOTIDE SEQUENCE [LARGE SCALE GENOMIC DNA]</scope>
</reference>
<evidence type="ECO:0000313" key="1">
    <source>
        <dbReference type="EMBL" id="SSC64318.1"/>
    </source>
</evidence>
<organism evidence="1 2">
    <name type="scientific">Ciceribacter selenitireducens ATCC BAA-1503</name>
    <dbReference type="NCBI Taxonomy" id="1336235"/>
    <lineage>
        <taxon>Bacteria</taxon>
        <taxon>Pseudomonadati</taxon>
        <taxon>Pseudomonadota</taxon>
        <taxon>Alphaproteobacteria</taxon>
        <taxon>Hyphomicrobiales</taxon>
        <taxon>Rhizobiaceae</taxon>
        <taxon>Ciceribacter</taxon>
    </lineage>
</organism>
<dbReference type="Proteomes" id="UP000254764">
    <property type="component" value="Unassembled WGS sequence"/>
</dbReference>
<proteinExistence type="predicted"/>
<dbReference type="AlphaFoldDB" id="A0A376A9C4"/>